<keyword evidence="4" id="KW-1185">Reference proteome</keyword>
<feature type="region of interest" description="Disordered" evidence="1">
    <location>
        <begin position="153"/>
        <end position="176"/>
    </location>
</feature>
<dbReference type="SUPFAM" id="SSF52540">
    <property type="entry name" value="P-loop containing nucleoside triphosphate hydrolases"/>
    <property type="match status" value="1"/>
</dbReference>
<feature type="domain" description="DNA2/NAM7 helicase helicase" evidence="2">
    <location>
        <begin position="386"/>
        <end position="481"/>
    </location>
</feature>
<comment type="caution">
    <text evidence="3">The sequence shown here is derived from an EMBL/GenBank/DDBJ whole genome shotgun (WGS) entry which is preliminary data.</text>
</comment>
<proteinExistence type="predicted"/>
<dbReference type="AlphaFoldDB" id="A0AAU9K796"/>
<organism evidence="3 4">
    <name type="scientific">Blepharisma stoltei</name>
    <dbReference type="NCBI Taxonomy" id="1481888"/>
    <lineage>
        <taxon>Eukaryota</taxon>
        <taxon>Sar</taxon>
        <taxon>Alveolata</taxon>
        <taxon>Ciliophora</taxon>
        <taxon>Postciliodesmatophora</taxon>
        <taxon>Heterotrichea</taxon>
        <taxon>Heterotrichida</taxon>
        <taxon>Blepharismidae</taxon>
        <taxon>Blepharisma</taxon>
    </lineage>
</organism>
<dbReference type="Proteomes" id="UP001162131">
    <property type="component" value="Unassembled WGS sequence"/>
</dbReference>
<dbReference type="InterPro" id="IPR045055">
    <property type="entry name" value="DNA2/NAM7-like"/>
</dbReference>
<dbReference type="Gene3D" id="3.40.50.300">
    <property type="entry name" value="P-loop containing nucleotide triphosphate hydrolases"/>
    <property type="match status" value="1"/>
</dbReference>
<dbReference type="GO" id="GO:0004386">
    <property type="term" value="F:helicase activity"/>
    <property type="evidence" value="ECO:0007669"/>
    <property type="project" value="InterPro"/>
</dbReference>
<dbReference type="Pfam" id="PF13086">
    <property type="entry name" value="AAA_11"/>
    <property type="match status" value="1"/>
</dbReference>
<protein>
    <recommendedName>
        <fullName evidence="2">DNA2/NAM7 helicase helicase domain-containing protein</fullName>
    </recommendedName>
</protein>
<name>A0AAU9K796_9CILI</name>
<dbReference type="InterPro" id="IPR027417">
    <property type="entry name" value="P-loop_NTPase"/>
</dbReference>
<sequence>MGSIWSTCDSEELKEKETISLQHQEKISQNSDCKLGGASLSATPGKGLCKSTNNFSTIPTSYSPSYRNLNTEVKNVAPMVLPSPQSSACKYQAQNKEFAGNMYQNRGFNQYWLDGDSYDREENGYSYSSPSQFKPGWNLDLPKKNLYNNTQNRTYQQQSSQRKDSSDFSDSSSDSDVEFSDFETFILSYSPLNPKKNQLKIPSSFQNEFAYKRYFEQAFYIELDAILEQALGEAFLSNSYCLNLSVEKRYASISDRDRDSDEAEFESEIRNDDIVLIISNQNPVPQSYKELQIRNINWTLGLINKGKNNKITISLDPRRKKSFKTSRKYIVTSIGNITPLKREYDVIGDIEYLSLGSQILNPKVCPPAREKCIPPIFMQTIRQKNYNKSQVEAIKNSIQSDGKISLIQGPPGTGKTTTVVGILSGLFAINPKSKILVCAQSNAAVDEIASTVLRKGIFDIYGDKRNDISLLRIGEKKQKHELGVDEEEEKTAEEIEMTVHSIRLSVKLENLLIFLYQ</sequence>
<dbReference type="PANTHER" id="PTHR10887:SF495">
    <property type="entry name" value="HELICASE SENATAXIN ISOFORM X1-RELATED"/>
    <property type="match status" value="1"/>
</dbReference>
<dbReference type="PANTHER" id="PTHR10887">
    <property type="entry name" value="DNA2/NAM7 HELICASE FAMILY"/>
    <property type="match status" value="1"/>
</dbReference>
<evidence type="ECO:0000313" key="3">
    <source>
        <dbReference type="EMBL" id="CAG9329046.1"/>
    </source>
</evidence>
<dbReference type="EMBL" id="CAJZBQ010000047">
    <property type="protein sequence ID" value="CAG9329046.1"/>
    <property type="molecule type" value="Genomic_DNA"/>
</dbReference>
<dbReference type="InterPro" id="IPR041677">
    <property type="entry name" value="DNA2/NAM7_AAA_11"/>
</dbReference>
<accession>A0AAU9K796</accession>
<gene>
    <name evidence="3" type="ORF">BSTOLATCC_MIC47882</name>
</gene>
<evidence type="ECO:0000259" key="2">
    <source>
        <dbReference type="Pfam" id="PF13086"/>
    </source>
</evidence>
<evidence type="ECO:0000313" key="4">
    <source>
        <dbReference type="Proteomes" id="UP001162131"/>
    </source>
</evidence>
<evidence type="ECO:0000256" key="1">
    <source>
        <dbReference type="SAM" id="MobiDB-lite"/>
    </source>
</evidence>
<reference evidence="3" key="1">
    <citation type="submission" date="2021-09" db="EMBL/GenBank/DDBJ databases">
        <authorList>
            <consortium name="AG Swart"/>
            <person name="Singh M."/>
            <person name="Singh A."/>
            <person name="Seah K."/>
            <person name="Emmerich C."/>
        </authorList>
    </citation>
    <scope>NUCLEOTIDE SEQUENCE</scope>
    <source>
        <strain evidence="3">ATCC30299</strain>
    </source>
</reference>